<evidence type="ECO:0000256" key="4">
    <source>
        <dbReference type="ARBA" id="ARBA00022643"/>
    </source>
</evidence>
<evidence type="ECO:0000256" key="3">
    <source>
        <dbReference type="ARBA" id="ARBA00022630"/>
    </source>
</evidence>
<keyword evidence="4 6" id="KW-0288">FMN</keyword>
<dbReference type="GO" id="GO:0005886">
    <property type="term" value="C:plasma membrane"/>
    <property type="evidence" value="ECO:0007669"/>
    <property type="project" value="UniProtKB-SubCell"/>
</dbReference>
<comment type="cofactor">
    <cofactor evidence="6">
        <name>FMN</name>
        <dbReference type="ChEBI" id="CHEBI:58210"/>
    </cofactor>
</comment>
<keyword evidence="6 8" id="KW-0812">Transmembrane</keyword>
<evidence type="ECO:0000256" key="8">
    <source>
        <dbReference type="SAM" id="Phobius"/>
    </source>
</evidence>
<dbReference type="PANTHER" id="PTHR36118:SF1">
    <property type="entry name" value="ION-TRANSLOCATING OXIDOREDUCTASE COMPLEX SUBUNIT G"/>
    <property type="match status" value="1"/>
</dbReference>
<comment type="function">
    <text evidence="6">Part of a membrane-bound complex that couples electron transfer with translocation of ions across the membrane.</text>
</comment>
<dbReference type="RefSeq" id="WP_015390794.1">
    <property type="nucleotide sequence ID" value="NZ_JABAGV010000293.1"/>
</dbReference>
<evidence type="ECO:0000259" key="9">
    <source>
        <dbReference type="SMART" id="SM00900"/>
    </source>
</evidence>
<evidence type="ECO:0000256" key="1">
    <source>
        <dbReference type="ARBA" id="ARBA00022448"/>
    </source>
</evidence>
<dbReference type="SMART" id="SM00900">
    <property type="entry name" value="FMN_bind"/>
    <property type="match status" value="1"/>
</dbReference>
<comment type="subcellular location">
    <subcellularLocation>
        <location evidence="6">Cell membrane</location>
        <topology evidence="6">Single-pass membrane protein</topology>
    </subcellularLocation>
</comment>
<name>A0AAW3WH36_CLOBE</name>
<sequence>MSNEHTIKKEYSIFEIAINLVITCLVSGLIIGLVYYVTAPIAAQKREISKQESMKALVSDADSFKAVSGKTEWFTAEKAGKIVAYVVPGESKGYGGEIKMLVAIKPSGEVIDYKILAHNETPGLGDNASKEPFRSQFKGKKEQNLTVTKDASDKEDIQAMTGATISSKAVTLAVKNAVHEVTEFAGGK</sequence>
<proteinExistence type="inferred from homology"/>
<feature type="modified residue" description="FMN phosphoryl threonine" evidence="6">
    <location>
        <position position="164"/>
    </location>
</feature>
<keyword evidence="5 6" id="KW-0249">Electron transport</keyword>
<gene>
    <name evidence="6" type="primary">rnfG</name>
    <name evidence="10" type="ORF">HGI39_26820</name>
</gene>
<dbReference type="Gene3D" id="3.90.1010.20">
    <property type="match status" value="1"/>
</dbReference>
<dbReference type="PIRSF" id="PIRSF006091">
    <property type="entry name" value="E_trnsport_RnfG"/>
    <property type="match status" value="1"/>
</dbReference>
<dbReference type="EC" id="7.-.-.-" evidence="6"/>
<dbReference type="GO" id="GO:0009055">
    <property type="term" value="F:electron transfer activity"/>
    <property type="evidence" value="ECO:0007669"/>
    <property type="project" value="InterPro"/>
</dbReference>
<keyword evidence="2 6" id="KW-0597">Phosphoprotein</keyword>
<evidence type="ECO:0000256" key="7">
    <source>
        <dbReference type="SAM" id="MobiDB-lite"/>
    </source>
</evidence>
<evidence type="ECO:0000313" key="11">
    <source>
        <dbReference type="Proteomes" id="UP001194098"/>
    </source>
</evidence>
<keyword evidence="6" id="KW-1278">Translocase</keyword>
<protein>
    <recommendedName>
        <fullName evidence="6">Ion-translocating oxidoreductase complex subunit G</fullName>
        <ecNumber evidence="6">7.-.-.-</ecNumber>
    </recommendedName>
    <alternativeName>
        <fullName evidence="6">Rnf electron transport complex subunit G</fullName>
    </alternativeName>
</protein>
<keyword evidence="6 8" id="KW-0472">Membrane</keyword>
<reference evidence="10" key="2">
    <citation type="journal article" date="2022" name="Nat. Biotechnol.">
        <title>Carbon-negative production of acetone and isopropanol by gas fermentation at industrial pilot scale.</title>
        <authorList>
            <person name="Liew F.E."/>
            <person name="Nogle R."/>
            <person name="Abdalla T."/>
            <person name="Rasor B.J."/>
            <person name="Canter C."/>
            <person name="Jensen R.O."/>
            <person name="Wang L."/>
            <person name="Strutz J."/>
            <person name="Chirania P."/>
            <person name="De Tissera S."/>
            <person name="Mueller A.P."/>
            <person name="Ruan Z."/>
            <person name="Gao A."/>
            <person name="Tran L."/>
            <person name="Engle N.L."/>
            <person name="Bromley J.C."/>
            <person name="Daniell J."/>
            <person name="Conrado R."/>
            <person name="Tschaplinski T.J."/>
            <person name="Giannone R.J."/>
            <person name="Hettich R.L."/>
            <person name="Karim A.S."/>
            <person name="Simpson S.D."/>
            <person name="Brown S.D."/>
            <person name="Leang C."/>
            <person name="Jewett M.C."/>
            <person name="Kopke M."/>
        </authorList>
    </citation>
    <scope>NUCLEOTIDE SEQUENCE</scope>
    <source>
        <strain evidence="10">DJ015</strain>
    </source>
</reference>
<accession>A0AAW3WH36</accession>
<dbReference type="PANTHER" id="PTHR36118">
    <property type="entry name" value="ION-TRANSLOCATING OXIDOREDUCTASE COMPLEX SUBUNIT G"/>
    <property type="match status" value="1"/>
</dbReference>
<feature type="transmembrane region" description="Helical" evidence="8">
    <location>
        <begin position="12"/>
        <end position="37"/>
    </location>
</feature>
<dbReference type="Pfam" id="PF04205">
    <property type="entry name" value="FMN_bind"/>
    <property type="match status" value="1"/>
</dbReference>
<dbReference type="InterPro" id="IPR007329">
    <property type="entry name" value="FMN-bd"/>
</dbReference>
<keyword evidence="6" id="KW-1003">Cell membrane</keyword>
<dbReference type="NCBIfam" id="TIGR01947">
    <property type="entry name" value="rnfG"/>
    <property type="match status" value="1"/>
</dbReference>
<feature type="region of interest" description="Disordered" evidence="7">
    <location>
        <begin position="124"/>
        <end position="150"/>
    </location>
</feature>
<dbReference type="InterPro" id="IPR010209">
    <property type="entry name" value="Ion_transpt_RnfG/RsxG"/>
</dbReference>
<dbReference type="GO" id="GO:0022900">
    <property type="term" value="P:electron transport chain"/>
    <property type="evidence" value="ECO:0007669"/>
    <property type="project" value="UniProtKB-UniRule"/>
</dbReference>
<feature type="compositionally biased region" description="Basic and acidic residues" evidence="7">
    <location>
        <begin position="128"/>
        <end position="143"/>
    </location>
</feature>
<comment type="subunit">
    <text evidence="6">The complex is composed of six subunits: RnfA, RnfB, RnfC, RnfD, RnfE and RnfG.</text>
</comment>
<organism evidence="10 11">
    <name type="scientific">Clostridium beijerinckii</name>
    <name type="common">Clostridium MP</name>
    <dbReference type="NCBI Taxonomy" id="1520"/>
    <lineage>
        <taxon>Bacteria</taxon>
        <taxon>Bacillati</taxon>
        <taxon>Bacillota</taxon>
        <taxon>Clostridia</taxon>
        <taxon>Eubacteriales</taxon>
        <taxon>Clostridiaceae</taxon>
        <taxon>Clostridium</taxon>
    </lineage>
</organism>
<comment type="caution">
    <text evidence="10">The sequence shown here is derived from an EMBL/GenBank/DDBJ whole genome shotgun (WGS) entry which is preliminary data.</text>
</comment>
<feature type="domain" description="FMN-binding" evidence="9">
    <location>
        <begin position="93"/>
        <end position="181"/>
    </location>
</feature>
<evidence type="ECO:0000256" key="5">
    <source>
        <dbReference type="ARBA" id="ARBA00022982"/>
    </source>
</evidence>
<dbReference type="EMBL" id="JABAGV010000293">
    <property type="protein sequence ID" value="MBC2478219.1"/>
    <property type="molecule type" value="Genomic_DNA"/>
</dbReference>
<comment type="similarity">
    <text evidence="6">Belongs to the RnfG family.</text>
</comment>
<dbReference type="HAMAP" id="MF_00479">
    <property type="entry name" value="RsxG_RnfG"/>
    <property type="match status" value="1"/>
</dbReference>
<keyword evidence="3 6" id="KW-0285">Flavoprotein</keyword>
<keyword evidence="6 8" id="KW-1133">Transmembrane helix</keyword>
<keyword evidence="1 6" id="KW-0813">Transport</keyword>
<reference evidence="10" key="1">
    <citation type="submission" date="2020-04" db="EMBL/GenBank/DDBJ databases">
        <authorList>
            <person name="Brown S."/>
        </authorList>
    </citation>
    <scope>NUCLEOTIDE SEQUENCE</scope>
    <source>
        <strain evidence="10">DJ015</strain>
    </source>
</reference>
<evidence type="ECO:0000256" key="6">
    <source>
        <dbReference type="HAMAP-Rule" id="MF_00479"/>
    </source>
</evidence>
<dbReference type="GO" id="GO:0010181">
    <property type="term" value="F:FMN binding"/>
    <property type="evidence" value="ECO:0007669"/>
    <property type="project" value="InterPro"/>
</dbReference>
<evidence type="ECO:0000256" key="2">
    <source>
        <dbReference type="ARBA" id="ARBA00022553"/>
    </source>
</evidence>
<evidence type="ECO:0000313" key="10">
    <source>
        <dbReference type="EMBL" id="MBC2478219.1"/>
    </source>
</evidence>
<dbReference type="AlphaFoldDB" id="A0AAW3WH36"/>
<dbReference type="Proteomes" id="UP001194098">
    <property type="component" value="Unassembled WGS sequence"/>
</dbReference>